<dbReference type="Pfam" id="PF15608">
    <property type="entry name" value="PELOTA_1"/>
    <property type="match status" value="1"/>
</dbReference>
<evidence type="ECO:0000259" key="1">
    <source>
        <dbReference type="Pfam" id="PF11202"/>
    </source>
</evidence>
<sequence>MRITTQNRFTSMGSYPVDDVTFLLKDLSEVMIEKGTEDREEAIQSGVHYSEMLPIEYQPSPEYMNLYHQSLNEYSSKLAVAVGVVAEQIAESKGEQVVLVSLARAGTPIGILIKRYLSFALGISVPHYSVSIIRGRGIDTNAISFIKNQHPEGKIQFVDGWTGKGAITRELNSSCKQIKDEYGFDIDEKLAVLADPGYCAHIYGTREDFLIPSACLNSTVSGLISRTVLNKDYIQEGDFHGAKYYSHLENEDVSNDFIDRIVSEFPKVTQIIQDKLSCVKQSYSLPKWTGLDNVKKIQKEFGIENVNMIKPGVGETTRVLLRRVPWKILVKDKNDERLKHIILLAEDRGVPIVEYQNMSYACCGLIKTIRR</sequence>
<name>A0A372LPK0_9BACI</name>
<dbReference type="AlphaFoldDB" id="A0A372LPK0"/>
<protein>
    <submittedName>
        <fullName evidence="3">Uncharacterized protein</fullName>
    </submittedName>
</protein>
<organism evidence="3 4">
    <name type="scientific">Peribacillus saganii</name>
    <dbReference type="NCBI Taxonomy" id="2303992"/>
    <lineage>
        <taxon>Bacteria</taxon>
        <taxon>Bacillati</taxon>
        <taxon>Bacillota</taxon>
        <taxon>Bacilli</taxon>
        <taxon>Bacillales</taxon>
        <taxon>Bacillaceae</taxon>
        <taxon>Peribacillus</taxon>
    </lineage>
</organism>
<dbReference type="Proteomes" id="UP000264541">
    <property type="component" value="Unassembled WGS sequence"/>
</dbReference>
<dbReference type="RefSeq" id="WP_117326818.1">
    <property type="nucleotide sequence ID" value="NZ_QVTE01000030.1"/>
</dbReference>
<dbReference type="EMBL" id="QVTE01000030">
    <property type="protein sequence ID" value="RFU69027.1"/>
    <property type="molecule type" value="Genomic_DNA"/>
</dbReference>
<feature type="domain" description="PELOTA RNA-binding" evidence="2">
    <location>
        <begin position="288"/>
        <end position="367"/>
    </location>
</feature>
<keyword evidence="4" id="KW-1185">Reference proteome</keyword>
<gene>
    <name evidence="3" type="ORF">D0469_11160</name>
</gene>
<dbReference type="Pfam" id="PF11202">
    <property type="entry name" value="StiP"/>
    <property type="match status" value="1"/>
</dbReference>
<comment type="caution">
    <text evidence="3">The sequence shown here is derived from an EMBL/GenBank/DDBJ whole genome shotgun (WGS) entry which is preliminary data.</text>
</comment>
<evidence type="ECO:0000313" key="4">
    <source>
        <dbReference type="Proteomes" id="UP000264541"/>
    </source>
</evidence>
<proteinExistence type="predicted"/>
<dbReference type="OrthoDB" id="1663315at2"/>
<dbReference type="PIRSF" id="PIRSF020979">
    <property type="entry name" value="UCP020979"/>
    <property type="match status" value="1"/>
</dbReference>
<dbReference type="InterPro" id="IPR028157">
    <property type="entry name" value="PELOTA_dom"/>
</dbReference>
<evidence type="ECO:0000259" key="2">
    <source>
        <dbReference type="Pfam" id="PF15608"/>
    </source>
</evidence>
<feature type="domain" description="Cysteine protease StiP N-terminal" evidence="1">
    <location>
        <begin position="13"/>
        <end position="261"/>
    </location>
</feature>
<reference evidence="3 4" key="1">
    <citation type="submission" date="2018-08" db="EMBL/GenBank/DDBJ databases">
        <title>Bacillus chawlae sp. nov., Bacillus glennii sp. nov., and Bacillus saganii sp. nov. Isolated from the Vehicle Assembly Building at Kennedy Space Center where the Viking Spacecraft were Assembled.</title>
        <authorList>
            <person name="Seuylemezian A."/>
            <person name="Vaishampayan P."/>
        </authorList>
    </citation>
    <scope>NUCLEOTIDE SEQUENCE [LARGE SCALE GENOMIC DNA]</scope>
    <source>
        <strain evidence="3 4">V47-23a</strain>
    </source>
</reference>
<dbReference type="InterPro" id="IPR048336">
    <property type="entry name" value="StiP-like"/>
</dbReference>
<accession>A0A372LPK0</accession>
<evidence type="ECO:0000313" key="3">
    <source>
        <dbReference type="EMBL" id="RFU69027.1"/>
    </source>
</evidence>
<dbReference type="InterPro" id="IPR011215">
    <property type="entry name" value="StiP_N"/>
</dbReference>